<feature type="signal peptide" evidence="1">
    <location>
        <begin position="1"/>
        <end position="24"/>
    </location>
</feature>
<gene>
    <name evidence="2" type="ordered locus">Haur_0168</name>
</gene>
<dbReference type="InParanoid" id="A9B5J5"/>
<dbReference type="EMBL" id="CP000875">
    <property type="protein sequence ID" value="ABX02820.1"/>
    <property type="molecule type" value="Genomic_DNA"/>
</dbReference>
<dbReference type="PROSITE" id="PS51257">
    <property type="entry name" value="PROKAR_LIPOPROTEIN"/>
    <property type="match status" value="1"/>
</dbReference>
<sequence length="246" mass="28067">MIKPFRWLSVGVVCGILIGCATTVQPTATPEPTTVPTAINNPQEAWQQWPTVLTDSFRDNRHKWMVGPLQSGDLTGEFAIGPDLYQMEMDLNEISIFPSLMPEYRVDREKGFYVSVEAKSMVKLNSSYGLVFLSQRKNNAKIVIDINEYYFEITGNYYRLLYYEQNNWNEIIASTNLPKKSEHGFDRLGVLVQGETVTLLFNDTYLTDIEVDDLFKSGLFGLVCGAYQPKVSQICEFDNLEVRMPE</sequence>
<evidence type="ECO:0000313" key="2">
    <source>
        <dbReference type="EMBL" id="ABX02820.1"/>
    </source>
</evidence>
<dbReference type="Gene3D" id="2.60.120.560">
    <property type="entry name" value="Exo-inulinase, domain 1"/>
    <property type="match status" value="1"/>
</dbReference>
<dbReference type="KEGG" id="hau:Haur_0168"/>
<reference evidence="2 3" key="1">
    <citation type="journal article" date="2011" name="Stand. Genomic Sci.">
        <title>Complete genome sequence of the filamentous gliding predatory bacterium Herpetosiphon aurantiacus type strain (114-95(T)).</title>
        <authorList>
            <person name="Kiss H."/>
            <person name="Nett M."/>
            <person name="Domin N."/>
            <person name="Martin K."/>
            <person name="Maresca J.A."/>
            <person name="Copeland A."/>
            <person name="Lapidus A."/>
            <person name="Lucas S."/>
            <person name="Berry K.W."/>
            <person name="Glavina Del Rio T."/>
            <person name="Dalin E."/>
            <person name="Tice H."/>
            <person name="Pitluck S."/>
            <person name="Richardson P."/>
            <person name="Bruce D."/>
            <person name="Goodwin L."/>
            <person name="Han C."/>
            <person name="Detter J.C."/>
            <person name="Schmutz J."/>
            <person name="Brettin T."/>
            <person name="Land M."/>
            <person name="Hauser L."/>
            <person name="Kyrpides N.C."/>
            <person name="Ivanova N."/>
            <person name="Goker M."/>
            <person name="Woyke T."/>
            <person name="Klenk H.P."/>
            <person name="Bryant D.A."/>
        </authorList>
    </citation>
    <scope>NUCLEOTIDE SEQUENCE [LARGE SCALE GENOMIC DNA]</scope>
    <source>
        <strain evidence="3">ATCC 23779 / DSM 785 / 114-95</strain>
    </source>
</reference>
<dbReference type="BioCyc" id="HAUR316274:GHYA-171-MONOMER"/>
<evidence type="ECO:0000256" key="1">
    <source>
        <dbReference type="SAM" id="SignalP"/>
    </source>
</evidence>
<dbReference type="AlphaFoldDB" id="A9B5J5"/>
<accession>A9B5J5</accession>
<name>A9B5J5_HERA2</name>
<organism evidence="2 3">
    <name type="scientific">Herpetosiphon aurantiacus (strain ATCC 23779 / DSM 785 / 114-95)</name>
    <dbReference type="NCBI Taxonomy" id="316274"/>
    <lineage>
        <taxon>Bacteria</taxon>
        <taxon>Bacillati</taxon>
        <taxon>Chloroflexota</taxon>
        <taxon>Chloroflexia</taxon>
        <taxon>Herpetosiphonales</taxon>
        <taxon>Herpetosiphonaceae</taxon>
        <taxon>Herpetosiphon</taxon>
    </lineage>
</organism>
<dbReference type="STRING" id="316274.Haur_0168"/>
<keyword evidence="3" id="KW-1185">Reference proteome</keyword>
<dbReference type="HOGENOM" id="CLU_1127854_0_0_0"/>
<keyword evidence="1" id="KW-0732">Signal</keyword>
<dbReference type="Proteomes" id="UP000000787">
    <property type="component" value="Chromosome"/>
</dbReference>
<evidence type="ECO:0000313" key="3">
    <source>
        <dbReference type="Proteomes" id="UP000000787"/>
    </source>
</evidence>
<evidence type="ECO:0008006" key="4">
    <source>
        <dbReference type="Google" id="ProtNLM"/>
    </source>
</evidence>
<proteinExistence type="predicted"/>
<feature type="chain" id="PRO_5002732482" description="3-keto-disaccharide hydrolase domain-containing protein" evidence="1">
    <location>
        <begin position="25"/>
        <end position="246"/>
    </location>
</feature>
<protein>
    <recommendedName>
        <fullName evidence="4">3-keto-disaccharide hydrolase domain-containing protein</fullName>
    </recommendedName>
</protein>